<evidence type="ECO:0000256" key="5">
    <source>
        <dbReference type="ARBA" id="ARBA00022801"/>
    </source>
</evidence>
<dbReference type="InterPro" id="IPR029060">
    <property type="entry name" value="PIN-like_dom_sf"/>
</dbReference>
<dbReference type="Proteomes" id="UP001500523">
    <property type="component" value="Unassembled WGS sequence"/>
</dbReference>
<organism evidence="9 10">
    <name type="scientific">Sphingomonas cynarae</name>
    <dbReference type="NCBI Taxonomy" id="930197"/>
    <lineage>
        <taxon>Bacteria</taxon>
        <taxon>Pseudomonadati</taxon>
        <taxon>Pseudomonadota</taxon>
        <taxon>Alphaproteobacteria</taxon>
        <taxon>Sphingomonadales</taxon>
        <taxon>Sphingomonadaceae</taxon>
        <taxon>Sphingomonas</taxon>
    </lineage>
</organism>
<evidence type="ECO:0000256" key="4">
    <source>
        <dbReference type="ARBA" id="ARBA00022723"/>
    </source>
</evidence>
<comment type="cofactor">
    <cofactor evidence="1">
        <name>Mg(2+)</name>
        <dbReference type="ChEBI" id="CHEBI:18420"/>
    </cofactor>
</comment>
<reference evidence="10" key="1">
    <citation type="journal article" date="2019" name="Int. J. Syst. Evol. Microbiol.">
        <title>The Global Catalogue of Microorganisms (GCM) 10K type strain sequencing project: providing services to taxonomists for standard genome sequencing and annotation.</title>
        <authorList>
            <consortium name="The Broad Institute Genomics Platform"/>
            <consortium name="The Broad Institute Genome Sequencing Center for Infectious Disease"/>
            <person name="Wu L."/>
            <person name="Ma J."/>
        </authorList>
    </citation>
    <scope>NUCLEOTIDE SEQUENCE [LARGE SCALE GENOMIC DNA]</scope>
    <source>
        <strain evidence="10">JCM 17498</strain>
    </source>
</reference>
<keyword evidence="4" id="KW-0479">Metal-binding</keyword>
<evidence type="ECO:0000256" key="1">
    <source>
        <dbReference type="ARBA" id="ARBA00001946"/>
    </source>
</evidence>
<dbReference type="InterPro" id="IPR002716">
    <property type="entry name" value="PIN_dom"/>
</dbReference>
<comment type="caution">
    <text evidence="9">The sequence shown here is derived from an EMBL/GenBank/DDBJ whole genome shotgun (WGS) entry which is preliminary data.</text>
</comment>
<feature type="domain" description="PIN" evidence="8">
    <location>
        <begin position="2"/>
        <end position="119"/>
    </location>
</feature>
<evidence type="ECO:0000256" key="3">
    <source>
        <dbReference type="ARBA" id="ARBA00022722"/>
    </source>
</evidence>
<evidence type="ECO:0000256" key="7">
    <source>
        <dbReference type="ARBA" id="ARBA00038093"/>
    </source>
</evidence>
<dbReference type="Gene3D" id="3.40.50.1010">
    <property type="entry name" value="5'-nuclease"/>
    <property type="match status" value="1"/>
</dbReference>
<comment type="similarity">
    <text evidence="7">Belongs to the PINc/VapC protein family.</text>
</comment>
<evidence type="ECO:0000259" key="8">
    <source>
        <dbReference type="Pfam" id="PF01850"/>
    </source>
</evidence>
<name>A0ABP7EET7_9SPHN</name>
<dbReference type="Pfam" id="PF01850">
    <property type="entry name" value="PIN"/>
    <property type="match status" value="1"/>
</dbReference>
<evidence type="ECO:0000313" key="9">
    <source>
        <dbReference type="EMBL" id="GAA3717548.1"/>
    </source>
</evidence>
<gene>
    <name evidence="9" type="ORF">GCM10022268_27470</name>
</gene>
<dbReference type="InterPro" id="IPR050556">
    <property type="entry name" value="Type_II_TA_system_RNase"/>
</dbReference>
<sequence>MYLIDTNIAIYLRDVEATITERVERLAVTPAISILSWVELEAGVHRDPVNAHRRRVNLDSLLQLLPMLDLDGDTVITYGRIVASCGFSRPKIIDRLIAATALVNDLTLITVNAADFHDIPSLRLEPWPAPVQ</sequence>
<keyword evidence="10" id="KW-1185">Reference proteome</keyword>
<dbReference type="SUPFAM" id="SSF88723">
    <property type="entry name" value="PIN domain-like"/>
    <property type="match status" value="1"/>
</dbReference>
<evidence type="ECO:0000256" key="6">
    <source>
        <dbReference type="ARBA" id="ARBA00022842"/>
    </source>
</evidence>
<keyword evidence="6" id="KW-0460">Magnesium</keyword>
<accession>A0ABP7EET7</accession>
<dbReference type="RefSeq" id="WP_344693967.1">
    <property type="nucleotide sequence ID" value="NZ_BAABBF010000006.1"/>
</dbReference>
<keyword evidence="2" id="KW-1277">Toxin-antitoxin system</keyword>
<dbReference type="PANTHER" id="PTHR33653:SF1">
    <property type="entry name" value="RIBONUCLEASE VAPC2"/>
    <property type="match status" value="1"/>
</dbReference>
<keyword evidence="3" id="KW-0540">Nuclease</keyword>
<evidence type="ECO:0000313" key="10">
    <source>
        <dbReference type="Proteomes" id="UP001500523"/>
    </source>
</evidence>
<proteinExistence type="inferred from homology"/>
<dbReference type="PANTHER" id="PTHR33653">
    <property type="entry name" value="RIBONUCLEASE VAPC2"/>
    <property type="match status" value="1"/>
</dbReference>
<dbReference type="EMBL" id="BAABBF010000006">
    <property type="protein sequence ID" value="GAA3717548.1"/>
    <property type="molecule type" value="Genomic_DNA"/>
</dbReference>
<protein>
    <submittedName>
        <fullName evidence="9">Type II toxin-antitoxin system VapC family toxin</fullName>
    </submittedName>
</protein>
<evidence type="ECO:0000256" key="2">
    <source>
        <dbReference type="ARBA" id="ARBA00022649"/>
    </source>
</evidence>
<keyword evidence="5" id="KW-0378">Hydrolase</keyword>